<evidence type="ECO:0000313" key="3">
    <source>
        <dbReference type="EMBL" id="WHY49951.1"/>
    </source>
</evidence>
<accession>A0AAX3WQ37</accession>
<gene>
    <name evidence="3" type="primary">comGD</name>
    <name evidence="2" type="ORF">GDS87_15605</name>
    <name evidence="3" type="ORF">QNH24_16645</name>
</gene>
<dbReference type="Proteomes" id="UP000373269">
    <property type="component" value="Chromosome"/>
</dbReference>
<evidence type="ECO:0000313" key="5">
    <source>
        <dbReference type="Proteomes" id="UP001178322"/>
    </source>
</evidence>
<dbReference type="NCBIfam" id="NF040982">
    <property type="entry name" value="ComGD"/>
    <property type="match status" value="1"/>
</dbReference>
<protein>
    <submittedName>
        <fullName evidence="2">Competence protein ComG</fullName>
    </submittedName>
    <submittedName>
        <fullName evidence="3">Competence type IV pilus minor pilin ComGD</fullName>
    </submittedName>
</protein>
<evidence type="ECO:0000313" key="4">
    <source>
        <dbReference type="Proteomes" id="UP000373269"/>
    </source>
</evidence>
<dbReference type="AlphaFoldDB" id="A0AAX3WQ37"/>
<feature type="transmembrane region" description="Helical" evidence="1">
    <location>
        <begin position="12"/>
        <end position="32"/>
    </location>
</feature>
<dbReference type="EMBL" id="CP126101">
    <property type="protein sequence ID" value="WHY49951.1"/>
    <property type="molecule type" value="Genomic_DNA"/>
</dbReference>
<dbReference type="EMBL" id="CP045835">
    <property type="protein sequence ID" value="QGG52273.1"/>
    <property type="molecule type" value="Genomic_DNA"/>
</dbReference>
<sequence>MNVSSLKNDQGYTLLEMLIVLFFVMCLTAIVMKYSLKQAEIKELERFFTQVQLDIQYIQTYSMHHREYISMKFESSTKRYIIKKDFYTHLYDRPFPKGVELMPASSSVQTIMYNYSGNVMTAGTVTFKTPQGIKRVVITLGRGRARVE</sequence>
<organism evidence="3 5">
    <name type="scientific">Lysinibacillus pakistanensis</name>
    <dbReference type="NCBI Taxonomy" id="759811"/>
    <lineage>
        <taxon>Bacteria</taxon>
        <taxon>Bacillati</taxon>
        <taxon>Bacillota</taxon>
        <taxon>Bacilli</taxon>
        <taxon>Bacillales</taxon>
        <taxon>Bacillaceae</taxon>
        <taxon>Lysinibacillus</taxon>
    </lineage>
</organism>
<evidence type="ECO:0000256" key="1">
    <source>
        <dbReference type="SAM" id="Phobius"/>
    </source>
</evidence>
<keyword evidence="4" id="KW-1185">Reference proteome</keyword>
<keyword evidence="1" id="KW-1133">Transmembrane helix</keyword>
<keyword evidence="1" id="KW-0472">Membrane</keyword>
<proteinExistence type="predicted"/>
<reference evidence="2 4" key="1">
    <citation type="submission" date="2019-11" db="EMBL/GenBank/DDBJ databases">
        <title>Whole Genome Sequencing and Comparative Genomic Analyses of Lysinibacillus pakistanensis LZH-9, a Halotolerant Strain with Excellent COD Removal Capability.</title>
        <authorList>
            <person name="Zhou H."/>
        </authorList>
    </citation>
    <scope>NUCLEOTIDE SEQUENCE [LARGE SCALE GENOMIC DNA]</scope>
    <source>
        <strain evidence="2 4">LZH-9</strain>
    </source>
</reference>
<dbReference type="GO" id="GO:0030420">
    <property type="term" value="P:establishment of competence for transformation"/>
    <property type="evidence" value="ECO:0007669"/>
    <property type="project" value="InterPro"/>
</dbReference>
<keyword evidence="1" id="KW-0812">Transmembrane</keyword>
<name>A0AAX3WQ37_9BACI</name>
<dbReference type="RefSeq" id="WP_283868666.1">
    <property type="nucleotide sequence ID" value="NZ_CP045835.1"/>
</dbReference>
<evidence type="ECO:0000313" key="2">
    <source>
        <dbReference type="EMBL" id="QGG52273.1"/>
    </source>
</evidence>
<dbReference type="PIRSF" id="PIRSF021292">
    <property type="entry name" value="Competence_ComGD"/>
    <property type="match status" value="1"/>
</dbReference>
<dbReference type="InterPro" id="IPR016785">
    <property type="entry name" value="ComGD"/>
</dbReference>
<reference evidence="3" key="2">
    <citation type="submission" date="2023-05" db="EMBL/GenBank/DDBJ databases">
        <title>Comparative genomics of Bacillaceae isolates and their secondary metabolite potential.</title>
        <authorList>
            <person name="Song L."/>
            <person name="Nielsen L.J."/>
            <person name="Mohite O."/>
            <person name="Xu X."/>
            <person name="Weber T."/>
            <person name="Kovacs A.T."/>
        </authorList>
    </citation>
    <scope>NUCLEOTIDE SEQUENCE</scope>
    <source>
        <strain evidence="3">LY1</strain>
    </source>
</reference>
<dbReference type="Proteomes" id="UP001178322">
    <property type="component" value="Chromosome"/>
</dbReference>